<dbReference type="GO" id="GO:0019064">
    <property type="term" value="P:fusion of virus membrane with host plasma membrane"/>
    <property type="evidence" value="ECO:0007669"/>
    <property type="project" value="InterPro"/>
</dbReference>
<evidence type="ECO:0000256" key="3">
    <source>
        <dbReference type="SAM" id="MobiDB-lite"/>
    </source>
</evidence>
<accession>A0A2C9DT95</accession>
<evidence type="ECO:0000313" key="4">
    <source>
        <dbReference type="EMBL" id="ATI21228.1"/>
    </source>
</evidence>
<dbReference type="Proteomes" id="UP000318205">
    <property type="component" value="Segment"/>
</dbReference>
<keyword evidence="2" id="KW-0946">Virion</keyword>
<reference evidence="5 6" key="1">
    <citation type="journal article" date="2017" name="Sci. Rep.">
        <title>Molecular and microscopic characterization of a novel Eastern grey kangaroopox virus genome directly from a clinical sample.</title>
        <authorList>
            <person name="Sarker S."/>
            <person name="Roberts H.K."/>
            <person name="Tidd N."/>
            <person name="Ault S."/>
            <person name="Ladmore G."/>
            <person name="Peters A."/>
            <person name="Forwood J.K."/>
            <person name="Helbig K."/>
            <person name="Raidal S.R."/>
        </authorList>
    </citation>
    <scope>NUCLEOTIDE SEQUENCE [LARGE SCALE GENOMIC DNA]</scope>
    <source>
        <strain evidence="5 6">NSW</strain>
    </source>
</reference>
<dbReference type="GO" id="GO:0019031">
    <property type="term" value="C:viral envelope"/>
    <property type="evidence" value="ECO:0007669"/>
    <property type="project" value="InterPro"/>
</dbReference>
<reference evidence="4 7" key="2">
    <citation type="journal article" date="2017" name="Virus Res.">
        <title>Complete genomic characterisation of two novel poxviruses (WKPV and EKPV) from western and eastern grey kangaroos.</title>
        <authorList>
            <person name="Bennett M."/>
            <person name="Tu S.L."/>
            <person name="Upton C."/>
            <person name="McArtor C."/>
            <person name="Gillett A."/>
            <person name="Laird T."/>
            <person name="O'Dea M."/>
        </authorList>
    </citation>
    <scope>NUCLEOTIDE SEQUENCE [LARGE SCALE GENOMIC DNA]</scope>
    <source>
        <strain evidence="4">Sunshine Coast</strain>
    </source>
</reference>
<protein>
    <submittedName>
        <fullName evidence="4">P4c</fullName>
    </submittedName>
</protein>
<dbReference type="EMBL" id="MF661791">
    <property type="protein sequence ID" value="ATX75136.1"/>
    <property type="molecule type" value="Genomic_DNA"/>
</dbReference>
<evidence type="ECO:0000313" key="7">
    <source>
        <dbReference type="Proteomes" id="UP000318205"/>
    </source>
</evidence>
<dbReference type="Pfam" id="PF02346">
    <property type="entry name" value="Vac_Fusion"/>
    <property type="match status" value="1"/>
</dbReference>
<dbReference type="InterPro" id="IPR003436">
    <property type="entry name" value="Chordopox_Fusion/A27"/>
</dbReference>
<name>A0A2C9DT95_9POXV</name>
<feature type="compositionally biased region" description="Basic and acidic residues" evidence="3">
    <location>
        <begin position="352"/>
        <end position="364"/>
    </location>
</feature>
<dbReference type="Pfam" id="PF06086">
    <property type="entry name" value="Pox_A30L_A26L"/>
    <property type="match status" value="1"/>
</dbReference>
<proteinExistence type="predicted"/>
<evidence type="ECO:0000313" key="6">
    <source>
        <dbReference type="Proteomes" id="UP000318014"/>
    </source>
</evidence>
<dbReference type="InterPro" id="IPR009285">
    <property type="entry name" value="Poxvirus_A26L"/>
</dbReference>
<keyword evidence="7" id="KW-1185">Reference proteome</keyword>
<evidence type="ECO:0000256" key="2">
    <source>
        <dbReference type="ARBA" id="ARBA00022844"/>
    </source>
</evidence>
<comment type="subcellular location">
    <subcellularLocation>
        <location evidence="1">Virion</location>
    </subcellularLocation>
</comment>
<evidence type="ECO:0000313" key="5">
    <source>
        <dbReference type="EMBL" id="ATX75136.1"/>
    </source>
</evidence>
<feature type="region of interest" description="Disordered" evidence="3">
    <location>
        <begin position="303"/>
        <end position="383"/>
    </location>
</feature>
<dbReference type="Proteomes" id="UP000318014">
    <property type="component" value="Genome"/>
</dbReference>
<dbReference type="EMBL" id="MF467281">
    <property type="protein sequence ID" value="ATI21228.1"/>
    <property type="molecule type" value="Genomic_DNA"/>
</dbReference>
<organism evidence="4 7">
    <name type="scientific">Eastern grey kangaroopox virus</name>
    <dbReference type="NCBI Taxonomy" id="2042482"/>
    <lineage>
        <taxon>Viruses</taxon>
        <taxon>Varidnaviria</taxon>
        <taxon>Bamfordvirae</taxon>
        <taxon>Nucleocytoviricota</taxon>
        <taxon>Pokkesviricetes</taxon>
        <taxon>Chitovirales</taxon>
        <taxon>Poxviridae</taxon>
        <taxon>Chordopoxvirinae</taxon>
        <taxon>Macropopoxvirus</taxon>
        <taxon>Macropopoxvirus mgiganteuspox</taxon>
        <taxon>Eastern kangaroopox virus</taxon>
    </lineage>
</organism>
<reference evidence="5" key="3">
    <citation type="submission" date="2018-08" db="EMBL/GenBank/DDBJ databases">
        <authorList>
            <person name="Ferrada E.E."/>
            <person name="Latorre B.A."/>
        </authorList>
    </citation>
    <scope>NUCLEOTIDE SEQUENCE</scope>
    <source>
        <strain evidence="5">NSW</strain>
    </source>
</reference>
<gene>
    <name evidence="5" type="ORF">EKPV-NSW-ORF148</name>
</gene>
<sequence length="477" mass="54583">MDDEIVIRDFARMVRKQWEVPLSATACLRRRDRKTIRNVIRAYMKGAPPEARTQQTETRLARLLMPIEYSTINTFRVAMFGYSGLRERLEQLETWERVTTVGRYALYITNRLMVWYNDEGRVVIEAKTSSETMRGAMARAFEMLWEEIANIHRKFECVHMFVGTPMYVLNEMDYDVINYRGKMNSLTAEYVPIYKEFYRLTEGGSRYTSRTSHLTMQYMTEGWVFDASAPEFLLEGLAFCVGDRIVKNTYYQVLIYVYEIEGTRYYYDTGSDMQTRYDTGVPVPDVDYRYDASAILIVPPKGAAPVQDPYQDPSKLLTPAGSRDGSPEADVYTEVPINNTSLPRLPASPPPSREDPSSPEKVGDDGSDDTAVPDDKNKVPPIADELPYPWSSFSDVVASFFTEMQRVNRVMQSLNSECCKGNRGKVSRLESHIETMRQYSVALSNKTDIQTDVSVAVRPPVHSLTGRTFEESLYPPK</sequence>
<evidence type="ECO:0000256" key="1">
    <source>
        <dbReference type="ARBA" id="ARBA00004328"/>
    </source>
</evidence>